<dbReference type="AlphaFoldDB" id="A0A8H3YRQ5"/>
<dbReference type="Proteomes" id="UP000433883">
    <property type="component" value="Unassembled WGS sequence"/>
</dbReference>
<dbReference type="InterPro" id="IPR013830">
    <property type="entry name" value="SGNH_hydro"/>
</dbReference>
<proteinExistence type="predicted"/>
<dbReference type="CDD" id="cd01838">
    <property type="entry name" value="Isoamyl_acetate_hydrolase_like"/>
    <property type="match status" value="1"/>
</dbReference>
<protein>
    <recommendedName>
        <fullName evidence="2">SGNH hydrolase-type esterase domain-containing protein</fullName>
    </recommendedName>
</protein>
<accession>A0A8H3YRQ5</accession>
<feature type="compositionally biased region" description="Polar residues" evidence="1">
    <location>
        <begin position="270"/>
        <end position="281"/>
    </location>
</feature>
<evidence type="ECO:0000313" key="4">
    <source>
        <dbReference type="Proteomes" id="UP000433883"/>
    </source>
</evidence>
<dbReference type="EMBL" id="WNWQ01000489">
    <property type="protein sequence ID" value="KAE9967076.1"/>
    <property type="molecule type" value="Genomic_DNA"/>
</dbReference>
<dbReference type="InterPro" id="IPR045136">
    <property type="entry name" value="Iah1-like"/>
</dbReference>
<dbReference type="Gene3D" id="3.40.50.1110">
    <property type="entry name" value="SGNH hydrolase"/>
    <property type="match status" value="1"/>
</dbReference>
<dbReference type="OrthoDB" id="671439at2759"/>
<feature type="domain" description="SGNH hydrolase-type esterase" evidence="2">
    <location>
        <begin position="10"/>
        <end position="219"/>
    </location>
</feature>
<organism evidence="3 4">
    <name type="scientific">Venturia inaequalis</name>
    <name type="common">Apple scab fungus</name>
    <dbReference type="NCBI Taxonomy" id="5025"/>
    <lineage>
        <taxon>Eukaryota</taxon>
        <taxon>Fungi</taxon>
        <taxon>Dikarya</taxon>
        <taxon>Ascomycota</taxon>
        <taxon>Pezizomycotina</taxon>
        <taxon>Dothideomycetes</taxon>
        <taxon>Pleosporomycetidae</taxon>
        <taxon>Venturiales</taxon>
        <taxon>Venturiaceae</taxon>
        <taxon>Venturia</taxon>
    </lineage>
</organism>
<evidence type="ECO:0000256" key="1">
    <source>
        <dbReference type="SAM" id="MobiDB-lite"/>
    </source>
</evidence>
<name>A0A8H3YRQ5_VENIN</name>
<reference evidence="3 4" key="1">
    <citation type="submission" date="2019-11" db="EMBL/GenBank/DDBJ databases">
        <title>Venturia inaequalis Genome Resource.</title>
        <authorList>
            <person name="Lichtner F.J."/>
        </authorList>
    </citation>
    <scope>NUCLEOTIDE SEQUENCE [LARGE SCALE GENOMIC DNA]</scope>
    <source>
        <strain evidence="3">Bline_iso_100314</strain>
    </source>
</reference>
<sequence>MAPLYDQIVLFGDSITEFGETSNGGGIGYVAALRQAYIRRLDVVNRGFSGYNTDLALRVMHRAIPPCSDANIRIIGLFFGANDSCFPTEANNQCVPLPEFKSNMIKILRHPNLSGHNARMILITNPPVIEEMQYAIDKAKGYPLRRTAENTKKYAEAIREVGKDLGVPVVDLWSAIMLEAGWNPTFQGPIPGCMDAPRSDVLTKYLIDGLHLTPVGYQLLYNTIMECIARCWPDQLPDNLPFVLPRWDDGDAWKMCGETDAIINHRMRSAQPQSNGGSSAGSPPISL</sequence>
<dbReference type="SUPFAM" id="SSF52266">
    <property type="entry name" value="SGNH hydrolase"/>
    <property type="match status" value="1"/>
</dbReference>
<comment type="caution">
    <text evidence="3">The sequence shown here is derived from an EMBL/GenBank/DDBJ whole genome shotgun (WGS) entry which is preliminary data.</text>
</comment>
<dbReference type="Pfam" id="PF13472">
    <property type="entry name" value="Lipase_GDSL_2"/>
    <property type="match status" value="1"/>
</dbReference>
<dbReference type="InterPro" id="IPR036514">
    <property type="entry name" value="SGNH_hydro_sf"/>
</dbReference>
<evidence type="ECO:0000259" key="2">
    <source>
        <dbReference type="Pfam" id="PF13472"/>
    </source>
</evidence>
<dbReference type="PANTHER" id="PTHR14209:SF19">
    <property type="entry name" value="ISOAMYL ACETATE-HYDROLYZING ESTERASE 1 HOMOLOG"/>
    <property type="match status" value="1"/>
</dbReference>
<gene>
    <name evidence="3" type="ORF">BLS_006578</name>
</gene>
<evidence type="ECO:0000313" key="3">
    <source>
        <dbReference type="EMBL" id="KAE9967076.1"/>
    </source>
</evidence>
<dbReference type="PANTHER" id="PTHR14209">
    <property type="entry name" value="ISOAMYL ACETATE-HYDROLYZING ESTERASE 1"/>
    <property type="match status" value="1"/>
</dbReference>
<feature type="region of interest" description="Disordered" evidence="1">
    <location>
        <begin position="268"/>
        <end position="287"/>
    </location>
</feature>